<feature type="region of interest" description="Disordered" evidence="2">
    <location>
        <begin position="348"/>
        <end position="434"/>
    </location>
</feature>
<feature type="region of interest" description="Disordered" evidence="2">
    <location>
        <begin position="154"/>
        <end position="195"/>
    </location>
</feature>
<dbReference type="AlphaFoldDB" id="A0A1Y5I6M3"/>
<sequence length="434" mass="48829">MIDKSELLAHARACAVATYGTARECERWNDLRTGTAALACCAWAYPESYEAVVLGTQGRGRDDDARRARTRAASKAPWDAVRGILARERVPANALDVEATMRGEFQATFDLFAVLYWQRALRRRAVEGGDDDALEISFARRLNPGTRAYCTRQETRDRATRLARKQHAATSREASGASATGGASSIQKADSTVDTVVKESDIEPRAAMAATTQSMTIEQWETLTEVRWELEKTKELLEARERELERAHTSESPTATRRRETKMKELMEQLTHEREERQRAVRERDALRDELKHVRTEVSALMSATVLSQGNMESFNSVDVRTHEGRAIAQTMIDVMDCVRKANADVRRERAHDRGVPSPSAHLESDGSLSPSFIARMNTFDLSESSVRRDERDEQEETRDENEIEHFTTASPQHHRSASRESGPTEYDSLDSVA</sequence>
<reference evidence="3" key="1">
    <citation type="submission" date="2017-04" db="EMBL/GenBank/DDBJ databases">
        <title>Population genomics of picophytoplankton unveils novel chromosome hypervariability.</title>
        <authorList>
            <consortium name="DOE Joint Genome Institute"/>
            <person name="Blanc-Mathieu R."/>
            <person name="Krasovec M."/>
            <person name="Hebrard M."/>
            <person name="Yau S."/>
            <person name="Desgranges E."/>
            <person name="Martin J."/>
            <person name="Schackwitz W."/>
            <person name="Kuo A."/>
            <person name="Salin G."/>
            <person name="Donnadieu C."/>
            <person name="Desdevises Y."/>
            <person name="Sanchez-Ferandin S."/>
            <person name="Moreau H."/>
            <person name="Rivals E."/>
            <person name="Grigoriev I.V."/>
            <person name="Grimsley N."/>
            <person name="Eyre-Walker A."/>
            <person name="Piganeau G."/>
        </authorList>
    </citation>
    <scope>NUCLEOTIDE SEQUENCE [LARGE SCALE GENOMIC DNA]</scope>
    <source>
        <strain evidence="3">RCC 1115</strain>
    </source>
</reference>
<feature type="coiled-coil region" evidence="1">
    <location>
        <begin position="223"/>
        <end position="297"/>
    </location>
</feature>
<feature type="compositionally biased region" description="Acidic residues" evidence="2">
    <location>
        <begin position="393"/>
        <end position="403"/>
    </location>
</feature>
<accession>A0A1Y5I6M3</accession>
<dbReference type="EMBL" id="KZ155791">
    <property type="protein sequence ID" value="OUS45199.1"/>
    <property type="molecule type" value="Genomic_DNA"/>
</dbReference>
<name>A0A1Y5I6M3_OSTTA</name>
<proteinExistence type="predicted"/>
<keyword evidence="1" id="KW-0175">Coiled coil</keyword>
<gene>
    <name evidence="3" type="ORF">BE221DRAFT_15889</name>
</gene>
<feature type="compositionally biased region" description="Low complexity" evidence="2">
    <location>
        <begin position="168"/>
        <end position="185"/>
    </location>
</feature>
<evidence type="ECO:0000256" key="1">
    <source>
        <dbReference type="SAM" id="Coils"/>
    </source>
</evidence>
<protein>
    <submittedName>
        <fullName evidence="3">Uncharacterized protein</fullName>
    </submittedName>
</protein>
<organism evidence="3">
    <name type="scientific">Ostreococcus tauri</name>
    <name type="common">Marine green alga</name>
    <dbReference type="NCBI Taxonomy" id="70448"/>
    <lineage>
        <taxon>Eukaryota</taxon>
        <taxon>Viridiplantae</taxon>
        <taxon>Chlorophyta</taxon>
        <taxon>Mamiellophyceae</taxon>
        <taxon>Mamiellales</taxon>
        <taxon>Bathycoccaceae</taxon>
        <taxon>Ostreococcus</taxon>
    </lineage>
</organism>
<evidence type="ECO:0000256" key="2">
    <source>
        <dbReference type="SAM" id="MobiDB-lite"/>
    </source>
</evidence>
<dbReference type="Proteomes" id="UP000195557">
    <property type="component" value="Unassembled WGS sequence"/>
</dbReference>
<evidence type="ECO:0000313" key="3">
    <source>
        <dbReference type="EMBL" id="OUS45199.1"/>
    </source>
</evidence>